<evidence type="ECO:0000256" key="1">
    <source>
        <dbReference type="ARBA" id="ARBA00023015"/>
    </source>
</evidence>
<keyword evidence="3" id="KW-0804">Transcription</keyword>
<dbReference type="InterPro" id="IPR018060">
    <property type="entry name" value="HTH_AraC"/>
</dbReference>
<evidence type="ECO:0000313" key="6">
    <source>
        <dbReference type="Proteomes" id="UP000595332"/>
    </source>
</evidence>
<gene>
    <name evidence="5" type="ORF">NEJAP_2842</name>
</gene>
<evidence type="ECO:0000259" key="4">
    <source>
        <dbReference type="PROSITE" id="PS01124"/>
    </source>
</evidence>
<name>A0A7R6SXL5_9GAMM</name>
<dbReference type="Gene3D" id="1.10.10.60">
    <property type="entry name" value="Homeodomain-like"/>
    <property type="match status" value="1"/>
</dbReference>
<dbReference type="RefSeq" id="WP_201347942.1">
    <property type="nucleotide sequence ID" value="NZ_AP014546.1"/>
</dbReference>
<organism evidence="5 6">
    <name type="scientific">Neptunomonas japonica JAMM 1380</name>
    <dbReference type="NCBI Taxonomy" id="1441457"/>
    <lineage>
        <taxon>Bacteria</taxon>
        <taxon>Pseudomonadati</taxon>
        <taxon>Pseudomonadota</taxon>
        <taxon>Gammaproteobacteria</taxon>
        <taxon>Oceanospirillales</taxon>
        <taxon>Oceanospirillaceae</taxon>
        <taxon>Neptunomonas</taxon>
    </lineage>
</organism>
<evidence type="ECO:0000256" key="3">
    <source>
        <dbReference type="ARBA" id="ARBA00023163"/>
    </source>
</evidence>
<dbReference type="GO" id="GO:0005829">
    <property type="term" value="C:cytosol"/>
    <property type="evidence" value="ECO:0007669"/>
    <property type="project" value="TreeGrafter"/>
</dbReference>
<dbReference type="PROSITE" id="PS01124">
    <property type="entry name" value="HTH_ARAC_FAMILY_2"/>
    <property type="match status" value="1"/>
</dbReference>
<dbReference type="SMART" id="SM00342">
    <property type="entry name" value="HTH_ARAC"/>
    <property type="match status" value="1"/>
</dbReference>
<dbReference type="Proteomes" id="UP000595332">
    <property type="component" value="Chromosome"/>
</dbReference>
<feature type="domain" description="HTH araC/xylS-type" evidence="4">
    <location>
        <begin position="242"/>
        <end position="340"/>
    </location>
</feature>
<accession>A0A7R6SXL5</accession>
<dbReference type="PANTHER" id="PTHR47894">
    <property type="entry name" value="HTH-TYPE TRANSCRIPTIONAL REGULATOR GADX"/>
    <property type="match status" value="1"/>
</dbReference>
<evidence type="ECO:0000256" key="2">
    <source>
        <dbReference type="ARBA" id="ARBA00023125"/>
    </source>
</evidence>
<dbReference type="GO" id="GO:0003700">
    <property type="term" value="F:DNA-binding transcription factor activity"/>
    <property type="evidence" value="ECO:0007669"/>
    <property type="project" value="InterPro"/>
</dbReference>
<reference evidence="5 6" key="1">
    <citation type="journal article" date="2008" name="Int. J. Syst. Evol. Microbiol.">
        <title>Neptunomonas japonica sp. nov., an Osedax japonicus symbiont-like bacterium isolated from sediment adjacent to sperm whale carcasses off Kagoshima, Japan.</title>
        <authorList>
            <person name="Miyazaki M."/>
            <person name="Nogi Y."/>
            <person name="Fujiwara Y."/>
            <person name="Kawato M."/>
            <person name="Kubokawa K."/>
            <person name="Horikoshi K."/>
        </authorList>
    </citation>
    <scope>NUCLEOTIDE SEQUENCE [LARGE SCALE GENOMIC DNA]</scope>
    <source>
        <strain evidence="5 6">JAMM 1380</strain>
    </source>
</reference>
<keyword evidence="6" id="KW-1185">Reference proteome</keyword>
<dbReference type="InterPro" id="IPR009057">
    <property type="entry name" value="Homeodomain-like_sf"/>
</dbReference>
<dbReference type="Pfam" id="PF12833">
    <property type="entry name" value="HTH_18"/>
    <property type="match status" value="1"/>
</dbReference>
<dbReference type="Pfam" id="PF12625">
    <property type="entry name" value="Arabinose_bd"/>
    <property type="match status" value="1"/>
</dbReference>
<protein>
    <submittedName>
        <fullName evidence="5">AraC family transcriptional regulator</fullName>
    </submittedName>
</protein>
<dbReference type="GO" id="GO:0000976">
    <property type="term" value="F:transcription cis-regulatory region binding"/>
    <property type="evidence" value="ECO:0007669"/>
    <property type="project" value="TreeGrafter"/>
</dbReference>
<evidence type="ECO:0000313" key="5">
    <source>
        <dbReference type="EMBL" id="BBB30782.1"/>
    </source>
</evidence>
<dbReference type="InterPro" id="IPR032687">
    <property type="entry name" value="AraC-type_N"/>
</dbReference>
<dbReference type="EMBL" id="AP014546">
    <property type="protein sequence ID" value="BBB30782.1"/>
    <property type="molecule type" value="Genomic_DNA"/>
</dbReference>
<keyword evidence="1" id="KW-0805">Transcription regulation</keyword>
<dbReference type="AlphaFoldDB" id="A0A7R6SXL5"/>
<sequence length="344" mass="38663">MAQVPLSDATKGTTIASIVLMIKQAIESHGCDSQPIFKAAGIDVTQARNPEARFPAIAMQNVWNLAIEETGNEGLGLTVARQLSPIAFNGLGFSWLASDTLFDALQRLSRYFKIINNGTTLELNRYENESCLWLIIPAEAVHVINASIDSALALFIQVCRMTADQEITPLRVEMRRAKPLDITPFDAFFKCPIEYSSKENRIYFDNDTLDQALPTANTVLARVNDLVVIDYLARFDKDNTIAQVRAIIIGSLPSGRVTQQVVAKELNCSLRNLQRKLQHEGCSFKALLEDTRKDLAEQYLKGAPKSHAEITYLLGFSEPSNFTRAFKRWFQCNPQEYRQQRLQS</sequence>
<dbReference type="SUPFAM" id="SSF46689">
    <property type="entry name" value="Homeodomain-like"/>
    <property type="match status" value="1"/>
</dbReference>
<keyword evidence="2" id="KW-0238">DNA-binding</keyword>
<dbReference type="KEGG" id="njp:NEJAP_2842"/>
<proteinExistence type="predicted"/>
<dbReference type="PANTHER" id="PTHR47894:SF1">
    <property type="entry name" value="HTH-TYPE TRANSCRIPTIONAL REGULATOR VQSM"/>
    <property type="match status" value="1"/>
</dbReference>